<evidence type="ECO:0000313" key="2">
    <source>
        <dbReference type="Proteomes" id="UP001055149"/>
    </source>
</evidence>
<evidence type="ECO:0000313" key="1">
    <source>
        <dbReference type="EMBL" id="GKS82035.1"/>
    </source>
</evidence>
<gene>
    <name evidence="1" type="ORF">LPAF129_17210</name>
</gene>
<dbReference type="EMBL" id="BQXH01000017">
    <property type="protein sequence ID" value="GKS82035.1"/>
    <property type="molecule type" value="Genomic_DNA"/>
</dbReference>
<name>A0ABQ5JMW7_9LACO</name>
<keyword evidence="2" id="KW-1185">Reference proteome</keyword>
<comment type="caution">
    <text evidence="1">The sequence shown here is derived from an EMBL/GenBank/DDBJ whole genome shotgun (WGS) entry which is preliminary data.</text>
</comment>
<protein>
    <submittedName>
        <fullName evidence="1">Uncharacterized protein</fullName>
    </submittedName>
</protein>
<reference evidence="1" key="1">
    <citation type="journal article" date="2022" name="Int. J. Syst. Evol. Microbiol.">
        <title>A novel species of lactic acid bacteria, Ligilactobacillus pabuli sp. nov., isolated from alfalfa silage.</title>
        <authorList>
            <person name="Tohno M."/>
            <person name="Tanizawa Y."/>
            <person name="Sawada H."/>
            <person name="Sakamoto M."/>
            <person name="Ohkuma M."/>
            <person name="Kobayashi H."/>
        </authorList>
    </citation>
    <scope>NUCLEOTIDE SEQUENCE</scope>
    <source>
        <strain evidence="1">AF129</strain>
    </source>
</reference>
<accession>A0ABQ5JMW7</accession>
<organism evidence="1 2">
    <name type="scientific">Ligilactobacillus pabuli</name>
    <dbReference type="NCBI Taxonomy" id="2886039"/>
    <lineage>
        <taxon>Bacteria</taxon>
        <taxon>Bacillati</taxon>
        <taxon>Bacillota</taxon>
        <taxon>Bacilli</taxon>
        <taxon>Lactobacillales</taxon>
        <taxon>Lactobacillaceae</taxon>
        <taxon>Ligilactobacillus</taxon>
    </lineage>
</organism>
<proteinExistence type="predicted"/>
<sequence length="46" mass="5593">MKRRRKDQKNKNLFGKMQKRLANLKSYLYTIIKLKLKTCDEEKGSF</sequence>
<dbReference type="Proteomes" id="UP001055149">
    <property type="component" value="Unassembled WGS sequence"/>
</dbReference>